<protein>
    <submittedName>
        <fullName evidence="1">Uncharacterized protein</fullName>
    </submittedName>
</protein>
<reference evidence="1 2" key="1">
    <citation type="journal article" date="2016" name="FEMS Microbiol. Lett.">
        <title>Characterization of LysPBC4, a novel Bacillus cereus-specific endolysin of bacteriophage PBC4.</title>
        <authorList>
            <person name="Na H."/>
            <person name="Kong M."/>
            <person name="Ryu S."/>
        </authorList>
    </citation>
    <scope>NUCLEOTIDE SEQUENCE [LARGE SCALE GENOMIC DNA]</scope>
</reference>
<evidence type="ECO:0000313" key="1">
    <source>
        <dbReference type="EMBL" id="AKQ08297.1"/>
    </source>
</evidence>
<proteinExistence type="predicted"/>
<gene>
    <name evidence="1" type="ORF">PBC4_105</name>
</gene>
<sequence>MSKYEVGQMVQIQIRNEDGGLDWVYAVAINIYDNKIEFLTEYNHRHMVSYDDDARDKANVNNHKYKVVTLYQNGRPVFSKRSLFGFGRYNFEPTTKDGEV</sequence>
<name>A0A1D6X8F0_9CAUD</name>
<keyword evidence="2" id="KW-1185">Reference proteome</keyword>
<dbReference type="EMBL" id="KT070866">
    <property type="protein sequence ID" value="AKQ08297.1"/>
    <property type="molecule type" value="Genomic_DNA"/>
</dbReference>
<organism evidence="1 2">
    <name type="scientific">Bacillus phage PBC4</name>
    <dbReference type="NCBI Taxonomy" id="1675028"/>
    <lineage>
        <taxon>Viruses</taxon>
        <taxon>Duplodnaviria</taxon>
        <taxon>Heunggongvirae</taxon>
        <taxon>Uroviricota</taxon>
        <taxon>Caudoviricetes</taxon>
        <taxon>Sejongvirinae</taxon>
        <taxon>Yihwangvirus</taxon>
        <taxon>Yihwangvirus PBC4</taxon>
    </lineage>
</organism>
<evidence type="ECO:0000313" key="2">
    <source>
        <dbReference type="Proteomes" id="UP000224963"/>
    </source>
</evidence>
<accession>A0A1D6X8F0</accession>
<dbReference type="Proteomes" id="UP000224963">
    <property type="component" value="Segment"/>
</dbReference>